<dbReference type="KEGG" id="mae:Maeo_1441"/>
<dbReference type="RefSeq" id="WP_011974149.1">
    <property type="nucleotide sequence ID" value="NC_009635.1"/>
</dbReference>
<dbReference type="HOGENOM" id="CLU_065705_0_0_2"/>
<dbReference type="GO" id="GO:0016787">
    <property type="term" value="F:hydrolase activity"/>
    <property type="evidence" value="ECO:0007669"/>
    <property type="project" value="InterPro"/>
</dbReference>
<keyword evidence="3" id="KW-1185">Reference proteome</keyword>
<name>A6UWZ5_META3</name>
<dbReference type="NCBIfam" id="NF033503">
    <property type="entry name" value="LarB"/>
    <property type="match status" value="1"/>
</dbReference>
<evidence type="ECO:0000313" key="2">
    <source>
        <dbReference type="EMBL" id="ABR57017.1"/>
    </source>
</evidence>
<evidence type="ECO:0000259" key="1">
    <source>
        <dbReference type="SMART" id="SM01001"/>
    </source>
</evidence>
<dbReference type="SUPFAM" id="SSF52255">
    <property type="entry name" value="N5-CAIR mutase (phosphoribosylaminoimidazole carboxylase, PurE)"/>
    <property type="match status" value="1"/>
</dbReference>
<dbReference type="STRING" id="419665.Maeo_1441"/>
<dbReference type="EMBL" id="CP000743">
    <property type="protein sequence ID" value="ABR57017.1"/>
    <property type="molecule type" value="Genomic_DNA"/>
</dbReference>
<dbReference type="AlphaFoldDB" id="A6UWZ5"/>
<dbReference type="Gene3D" id="3.40.50.1970">
    <property type="match status" value="1"/>
</dbReference>
<dbReference type="Pfam" id="PF00731">
    <property type="entry name" value="AIRC"/>
    <property type="match status" value="1"/>
</dbReference>
<reference evidence="2" key="1">
    <citation type="submission" date="2007-06" db="EMBL/GenBank/DDBJ databases">
        <title>Complete sequence of Methanococcus aeolicus Nankai-3.</title>
        <authorList>
            <consortium name="US DOE Joint Genome Institute"/>
            <person name="Copeland A."/>
            <person name="Lucas S."/>
            <person name="Lapidus A."/>
            <person name="Barry K."/>
            <person name="Glavina del Rio T."/>
            <person name="Dalin E."/>
            <person name="Tice H."/>
            <person name="Pitluck S."/>
            <person name="Chain P."/>
            <person name="Malfatti S."/>
            <person name="Shin M."/>
            <person name="Vergez L."/>
            <person name="Schmutz J."/>
            <person name="Larimer F."/>
            <person name="Land M."/>
            <person name="Hauser L."/>
            <person name="Kyrpides N."/>
            <person name="Lykidis A."/>
            <person name="Sieprawska-Lupa M."/>
            <person name="Whitman W.B."/>
            <person name="Richardson P."/>
        </authorList>
    </citation>
    <scope>NUCLEOTIDE SEQUENCE [LARGE SCALE GENOMIC DNA]</scope>
    <source>
        <strain evidence="2">Nankai-3</strain>
    </source>
</reference>
<gene>
    <name evidence="2" type="ordered locus">Maeo_1441</name>
</gene>
<dbReference type="InterPro" id="IPR000031">
    <property type="entry name" value="PurE_dom"/>
</dbReference>
<feature type="domain" description="PurE" evidence="1">
    <location>
        <begin position="128"/>
        <end position="262"/>
    </location>
</feature>
<dbReference type="InterPro" id="IPR039476">
    <property type="entry name" value="P2CMN_synthase_LarB"/>
</dbReference>
<sequence length="265" mass="28676">MREILNELLNKNITVEEAESLLKVHHIEEIEEKIKMDINREARTGIPEVVYGKNKKFEDIILALNELLNKNNIALATKLKDEHILKLKSDKNNIIEDYNIDNNTEIIINEVANAVIFKKKDYNSKKIGKIGILCGGTSDIPIAEEAKLTAEFIGCEVITAYDVGVAGIHRLFNPLKNMIKNNVCCIIVLAGMEGALPSVVAGLTDVPIVGVPISVGYGVGASGSSALNCMLSSCSPGLTVVNIDNGFGAACFASLIAKQVKKSQK</sequence>
<organism evidence="2 3">
    <name type="scientific">Methanococcus aeolicus (strain ATCC BAA-1280 / DSM 17508 / OCM 812 / Nankai-3)</name>
    <dbReference type="NCBI Taxonomy" id="419665"/>
    <lineage>
        <taxon>Archaea</taxon>
        <taxon>Methanobacteriati</taxon>
        <taxon>Methanobacteriota</taxon>
        <taxon>Methanomada group</taxon>
        <taxon>Methanococci</taxon>
        <taxon>Methanococcales</taxon>
        <taxon>Methanococcaceae</taxon>
        <taxon>Methanococcus</taxon>
    </lineage>
</organism>
<dbReference type="eggNOG" id="arCOG02465">
    <property type="taxonomic scope" value="Archaea"/>
</dbReference>
<proteinExistence type="predicted"/>
<protein>
    <submittedName>
        <fullName evidence="2">1-(5-phosphoribosyl)-5-amino-4-imidazole-carboxylate (AIR) carboxylase</fullName>
    </submittedName>
</protein>
<dbReference type="GO" id="GO:0006189">
    <property type="term" value="P:'de novo' IMP biosynthetic process"/>
    <property type="evidence" value="ECO:0007669"/>
    <property type="project" value="InterPro"/>
</dbReference>
<dbReference type="PANTHER" id="PTHR43064">
    <property type="entry name" value="PHOSPHORIBOSYLAMINOIMIDAZOLE CARBOXYLASE-RELATED"/>
    <property type="match status" value="1"/>
</dbReference>
<evidence type="ECO:0000313" key="3">
    <source>
        <dbReference type="Proteomes" id="UP000001106"/>
    </source>
</evidence>
<dbReference type="SMART" id="SM01001">
    <property type="entry name" value="AIRC"/>
    <property type="match status" value="1"/>
</dbReference>
<dbReference type="PANTHER" id="PTHR43064:SF1">
    <property type="entry name" value="SLL1489 PROTEIN"/>
    <property type="match status" value="1"/>
</dbReference>
<dbReference type="GeneID" id="5326887"/>
<accession>A6UWZ5</accession>
<dbReference type="Proteomes" id="UP000001106">
    <property type="component" value="Chromosome"/>
</dbReference>
<dbReference type="OrthoDB" id="372165at2157"/>